<dbReference type="InterPro" id="IPR001623">
    <property type="entry name" value="DnaJ_domain"/>
</dbReference>
<dbReference type="PANTHER" id="PTHR45090">
    <property type="entry name" value="CHAPERONE PROTEIN DNAJ 20 CHLOROPLASTIC"/>
    <property type="match status" value="1"/>
</dbReference>
<proteinExistence type="predicted"/>
<protein>
    <recommendedName>
        <fullName evidence="1">J domain-containing protein</fullName>
    </recommendedName>
</protein>
<keyword evidence="3" id="KW-1185">Reference proteome</keyword>
<sequence>GDGLASQGLEKYLHTSSQTKNKVEGGFLDLNIVISQCTAVVVNLDGVRVIYLKGDGLSSKGFYEDLYTTLEPKDQVNGRFVLNIVIHKVRRRGGIIRASQSEYAYPLRYSSSSSFYDVLSVSSNVSEREIKSTYRRMALKYHPDVCLSLDKEECTSKFLQVQQAHDTLSDPSLREDYDSRLQNRMELGENKGGFGNSNNYVWEAQIMELIRRRSSGIKSSFPANEQTATAAASR</sequence>
<dbReference type="InterPro" id="IPR053232">
    <property type="entry name" value="DnaJ_C/III_chloroplastic"/>
</dbReference>
<feature type="non-terminal residue" evidence="2">
    <location>
        <position position="1"/>
    </location>
</feature>
<dbReference type="AlphaFoldDB" id="A0AA38CSG7"/>
<gene>
    <name evidence="2" type="ORF">KI387_009235</name>
</gene>
<dbReference type="Pfam" id="PF00226">
    <property type="entry name" value="DnaJ"/>
    <property type="match status" value="1"/>
</dbReference>
<evidence type="ECO:0000313" key="2">
    <source>
        <dbReference type="EMBL" id="KAH9304831.1"/>
    </source>
</evidence>
<comment type="caution">
    <text evidence="2">The sequence shown here is derived from an EMBL/GenBank/DDBJ whole genome shotgun (WGS) entry which is preliminary data.</text>
</comment>
<reference evidence="2 3" key="1">
    <citation type="journal article" date="2021" name="Nat. Plants">
        <title>The Taxus genome provides insights into paclitaxel biosynthesis.</title>
        <authorList>
            <person name="Xiong X."/>
            <person name="Gou J."/>
            <person name="Liao Q."/>
            <person name="Li Y."/>
            <person name="Zhou Q."/>
            <person name="Bi G."/>
            <person name="Li C."/>
            <person name="Du R."/>
            <person name="Wang X."/>
            <person name="Sun T."/>
            <person name="Guo L."/>
            <person name="Liang H."/>
            <person name="Lu P."/>
            <person name="Wu Y."/>
            <person name="Zhang Z."/>
            <person name="Ro D.K."/>
            <person name="Shang Y."/>
            <person name="Huang S."/>
            <person name="Yan J."/>
        </authorList>
    </citation>
    <scope>NUCLEOTIDE SEQUENCE [LARGE SCALE GENOMIC DNA]</scope>
    <source>
        <strain evidence="2">Ta-2019</strain>
    </source>
</reference>
<evidence type="ECO:0000313" key="3">
    <source>
        <dbReference type="Proteomes" id="UP000824469"/>
    </source>
</evidence>
<name>A0AA38CSG7_TAXCH</name>
<organism evidence="2 3">
    <name type="scientific">Taxus chinensis</name>
    <name type="common">Chinese yew</name>
    <name type="synonym">Taxus wallichiana var. chinensis</name>
    <dbReference type="NCBI Taxonomy" id="29808"/>
    <lineage>
        <taxon>Eukaryota</taxon>
        <taxon>Viridiplantae</taxon>
        <taxon>Streptophyta</taxon>
        <taxon>Embryophyta</taxon>
        <taxon>Tracheophyta</taxon>
        <taxon>Spermatophyta</taxon>
        <taxon>Pinopsida</taxon>
        <taxon>Pinidae</taxon>
        <taxon>Conifers II</taxon>
        <taxon>Cupressales</taxon>
        <taxon>Taxaceae</taxon>
        <taxon>Taxus</taxon>
    </lineage>
</organism>
<dbReference type="Gene3D" id="1.10.287.110">
    <property type="entry name" value="DnaJ domain"/>
    <property type="match status" value="1"/>
</dbReference>
<dbReference type="PANTHER" id="PTHR45090:SF4">
    <property type="entry name" value="J DOMAIN-CONTAINING PROTEIN"/>
    <property type="match status" value="1"/>
</dbReference>
<accession>A0AA38CSG7</accession>
<dbReference type="GO" id="GO:0009507">
    <property type="term" value="C:chloroplast"/>
    <property type="evidence" value="ECO:0007669"/>
    <property type="project" value="TreeGrafter"/>
</dbReference>
<dbReference type="PROSITE" id="PS50076">
    <property type="entry name" value="DNAJ_2"/>
    <property type="match status" value="1"/>
</dbReference>
<dbReference type="Proteomes" id="UP000824469">
    <property type="component" value="Unassembled WGS sequence"/>
</dbReference>
<evidence type="ECO:0000259" key="1">
    <source>
        <dbReference type="PROSITE" id="PS50076"/>
    </source>
</evidence>
<dbReference type="PRINTS" id="PR00625">
    <property type="entry name" value="JDOMAIN"/>
</dbReference>
<feature type="domain" description="J" evidence="1">
    <location>
        <begin position="114"/>
        <end position="181"/>
    </location>
</feature>
<dbReference type="InterPro" id="IPR036869">
    <property type="entry name" value="J_dom_sf"/>
</dbReference>
<dbReference type="EMBL" id="JAHRHJ020000008">
    <property type="protein sequence ID" value="KAH9304831.1"/>
    <property type="molecule type" value="Genomic_DNA"/>
</dbReference>
<dbReference type="CDD" id="cd06257">
    <property type="entry name" value="DnaJ"/>
    <property type="match status" value="1"/>
</dbReference>
<dbReference type="SUPFAM" id="SSF46565">
    <property type="entry name" value="Chaperone J-domain"/>
    <property type="match status" value="1"/>
</dbReference>
<dbReference type="SMART" id="SM00271">
    <property type="entry name" value="DnaJ"/>
    <property type="match status" value="1"/>
</dbReference>